<feature type="domain" description="Transposase InsH N-terminal" evidence="2">
    <location>
        <begin position="18"/>
        <end position="104"/>
    </location>
</feature>
<evidence type="ECO:0000259" key="2">
    <source>
        <dbReference type="Pfam" id="PF05598"/>
    </source>
</evidence>
<organism evidence="5 6">
    <name type="scientific">Staphylococcus microti</name>
    <dbReference type="NCBI Taxonomy" id="569857"/>
    <lineage>
        <taxon>Bacteria</taxon>
        <taxon>Bacillati</taxon>
        <taxon>Bacillota</taxon>
        <taxon>Bacilli</taxon>
        <taxon>Bacillales</taxon>
        <taxon>Staphylococcaceae</taxon>
        <taxon>Staphylococcus</taxon>
    </lineage>
</organism>
<sequence length="522" mass="61950">MYKEYNINQLTLPIETEISFPENDIASIINKLVESIPQETFNQYYNHRGPSSYHPKMMLKIILYSYAHSVFSGRRIEFLLKDSCRMMWLAQGQTPSYRTINRFRVNPHMMEFLHVLYVGLRAQLLEDKLITEDAIYIDGTKIEANANKYTFQWLANTKRFSKSVVEKSTAMYEQLITEEIIPEIKRESSDDLTKEELNRIEMYLDDKNDALTSEIETSQDVEIRKILRKQRSEVRKHKKAFKDFKERKIKYEKQMEIYGDRKSYSKTDHDATFMRMKDDHMRNGQLKPGYNLQIATNNQFVLAYGVYSNPGDTRTLEPFLKSIEALYGDIPEYIVADAGYGSEYNYTMILDDFEKTPLITYSMYLKEKKRKYKKNPFITANWTYNEKDDYYTCPNKKELHFRSYSKRRDRYGHQRDFKLYQCEDCVGCPLRSECMRFSTNPNTNKRLYKNLTWDYFKAFTNKQLSDPKTKDIYKKRKIDVESTFGNLKANLGFQKLSVRTRSKVECELGIALMAVNIRKLAR</sequence>
<dbReference type="InterPro" id="IPR002559">
    <property type="entry name" value="Transposase_11"/>
</dbReference>
<accession>A0A380GRT0</accession>
<gene>
    <name evidence="3" type="ORF">NCTC13832_00071</name>
    <name evidence="4" type="ORF">NCTC13832_00110</name>
    <name evidence="5" type="ORF">NCTC13832_00810</name>
</gene>
<dbReference type="Pfam" id="PF05598">
    <property type="entry name" value="DUF772"/>
    <property type="match status" value="1"/>
</dbReference>
<dbReference type="InterPro" id="IPR008490">
    <property type="entry name" value="Transposase_InsH_N"/>
</dbReference>
<dbReference type="NCBIfam" id="NF033551">
    <property type="entry name" value="transpos_IS1182"/>
    <property type="match status" value="1"/>
</dbReference>
<evidence type="ECO:0000313" key="3">
    <source>
        <dbReference type="EMBL" id="SUM56440.1"/>
    </source>
</evidence>
<dbReference type="EMBL" id="UHDT01000001">
    <property type="protein sequence ID" value="SUM57141.1"/>
    <property type="molecule type" value="Genomic_DNA"/>
</dbReference>
<dbReference type="AlphaFoldDB" id="A0A380GRT0"/>
<evidence type="ECO:0000313" key="6">
    <source>
        <dbReference type="Proteomes" id="UP000254100"/>
    </source>
</evidence>
<dbReference type="EMBL" id="UHDT01000001">
    <property type="protein sequence ID" value="SUM56478.1"/>
    <property type="molecule type" value="Genomic_DNA"/>
</dbReference>
<evidence type="ECO:0000313" key="4">
    <source>
        <dbReference type="EMBL" id="SUM56478.1"/>
    </source>
</evidence>
<proteinExistence type="predicted"/>
<dbReference type="PANTHER" id="PTHR33408">
    <property type="entry name" value="TRANSPOSASE"/>
    <property type="match status" value="1"/>
</dbReference>
<dbReference type="Proteomes" id="UP000254100">
    <property type="component" value="Unassembled WGS sequence"/>
</dbReference>
<dbReference type="InterPro" id="IPR047629">
    <property type="entry name" value="IS1182_transpos"/>
</dbReference>
<feature type="domain" description="Transposase IS4-like" evidence="1">
    <location>
        <begin position="263"/>
        <end position="517"/>
    </location>
</feature>
<evidence type="ECO:0000259" key="1">
    <source>
        <dbReference type="Pfam" id="PF01609"/>
    </source>
</evidence>
<evidence type="ECO:0000313" key="5">
    <source>
        <dbReference type="EMBL" id="SUM57141.1"/>
    </source>
</evidence>
<dbReference type="RefSeq" id="WP_044361187.1">
    <property type="nucleotide sequence ID" value="NZ_JXWY01000094.1"/>
</dbReference>
<name>A0A380GRT0_9STAP</name>
<protein>
    <submittedName>
        <fullName evidence="5">Transposase</fullName>
    </submittedName>
</protein>
<dbReference type="Pfam" id="PF01609">
    <property type="entry name" value="DDE_Tnp_1"/>
    <property type="match status" value="1"/>
</dbReference>
<dbReference type="PANTHER" id="PTHR33408:SF2">
    <property type="entry name" value="TRANSPOSASE DDE DOMAIN-CONTAINING PROTEIN"/>
    <property type="match status" value="1"/>
</dbReference>
<reference evidence="5 6" key="1">
    <citation type="submission" date="2018-06" db="EMBL/GenBank/DDBJ databases">
        <authorList>
            <consortium name="Pathogen Informatics"/>
            <person name="Doyle S."/>
        </authorList>
    </citation>
    <scope>NUCLEOTIDE SEQUENCE [LARGE SCALE GENOMIC DNA]</scope>
    <source>
        <strain evidence="5 6">NCTC13832</strain>
    </source>
</reference>
<dbReference type="OrthoDB" id="2236403at2"/>
<dbReference type="EMBL" id="UHDT01000001">
    <property type="protein sequence ID" value="SUM56440.1"/>
    <property type="molecule type" value="Genomic_DNA"/>
</dbReference>